<dbReference type="InterPro" id="IPR011701">
    <property type="entry name" value="MFS"/>
</dbReference>
<feature type="transmembrane region" description="Helical" evidence="7">
    <location>
        <begin position="222"/>
        <end position="240"/>
    </location>
</feature>
<feature type="transmembrane region" description="Helical" evidence="7">
    <location>
        <begin position="47"/>
        <end position="68"/>
    </location>
</feature>
<dbReference type="EMBL" id="BOQT01000029">
    <property type="protein sequence ID" value="GIN23279.1"/>
    <property type="molecule type" value="Genomic_DNA"/>
</dbReference>
<keyword evidence="5 7" id="KW-1133">Transmembrane helix</keyword>
<feature type="transmembrane region" description="Helical" evidence="7">
    <location>
        <begin position="138"/>
        <end position="160"/>
    </location>
</feature>
<feature type="transmembrane region" description="Helical" evidence="7">
    <location>
        <begin position="321"/>
        <end position="342"/>
    </location>
</feature>
<evidence type="ECO:0000259" key="8">
    <source>
        <dbReference type="PROSITE" id="PS50850"/>
    </source>
</evidence>
<feature type="transmembrane region" description="Helical" evidence="7">
    <location>
        <begin position="112"/>
        <end position="131"/>
    </location>
</feature>
<protein>
    <submittedName>
        <fullName evidence="9">MFS transporter</fullName>
    </submittedName>
</protein>
<evidence type="ECO:0000256" key="4">
    <source>
        <dbReference type="ARBA" id="ARBA00022692"/>
    </source>
</evidence>
<evidence type="ECO:0000313" key="10">
    <source>
        <dbReference type="Proteomes" id="UP000680279"/>
    </source>
</evidence>
<evidence type="ECO:0000256" key="2">
    <source>
        <dbReference type="ARBA" id="ARBA00022448"/>
    </source>
</evidence>
<dbReference type="CDD" id="cd17321">
    <property type="entry name" value="MFS_MMR_MDR_like"/>
    <property type="match status" value="1"/>
</dbReference>
<gene>
    <name evidence="9" type="ORF">J1TS3_44130</name>
</gene>
<accession>A0ABQ4KC22</accession>
<dbReference type="Gene3D" id="1.20.1720.10">
    <property type="entry name" value="Multidrug resistance protein D"/>
    <property type="match status" value="1"/>
</dbReference>
<evidence type="ECO:0000256" key="3">
    <source>
        <dbReference type="ARBA" id="ARBA00022475"/>
    </source>
</evidence>
<evidence type="ECO:0000256" key="5">
    <source>
        <dbReference type="ARBA" id="ARBA00022989"/>
    </source>
</evidence>
<dbReference type="SUPFAM" id="SSF103473">
    <property type="entry name" value="MFS general substrate transporter"/>
    <property type="match status" value="1"/>
</dbReference>
<dbReference type="InterPro" id="IPR020846">
    <property type="entry name" value="MFS_dom"/>
</dbReference>
<comment type="subcellular location">
    <subcellularLocation>
        <location evidence="1">Cell membrane</location>
        <topology evidence="1">Multi-pass membrane protein</topology>
    </subcellularLocation>
</comment>
<comment type="caution">
    <text evidence="9">The sequence shown here is derived from an EMBL/GenBank/DDBJ whole genome shotgun (WGS) entry which is preliminary data.</text>
</comment>
<name>A0ABQ4KC22_9BACI</name>
<evidence type="ECO:0000256" key="6">
    <source>
        <dbReference type="ARBA" id="ARBA00023136"/>
    </source>
</evidence>
<evidence type="ECO:0000313" key="9">
    <source>
        <dbReference type="EMBL" id="GIN23279.1"/>
    </source>
</evidence>
<evidence type="ECO:0000256" key="7">
    <source>
        <dbReference type="SAM" id="Phobius"/>
    </source>
</evidence>
<evidence type="ECO:0000256" key="1">
    <source>
        <dbReference type="ARBA" id="ARBA00004651"/>
    </source>
</evidence>
<feature type="transmembrane region" description="Helical" evidence="7">
    <location>
        <begin position="80"/>
        <end position="106"/>
    </location>
</feature>
<feature type="transmembrane region" description="Helical" evidence="7">
    <location>
        <begin position="426"/>
        <end position="445"/>
    </location>
</feature>
<dbReference type="Gene3D" id="1.20.1250.20">
    <property type="entry name" value="MFS general substrate transporter like domains"/>
    <property type="match status" value="1"/>
</dbReference>
<feature type="transmembrane region" description="Helical" evidence="7">
    <location>
        <begin position="289"/>
        <end position="309"/>
    </location>
</feature>
<dbReference type="RefSeq" id="WP_249412753.1">
    <property type="nucleotide sequence ID" value="NZ_BOQT01000029.1"/>
</dbReference>
<dbReference type="Pfam" id="PF07690">
    <property type="entry name" value="MFS_1"/>
    <property type="match status" value="1"/>
</dbReference>
<keyword evidence="2" id="KW-0813">Transport</keyword>
<feature type="transmembrane region" description="Helical" evidence="7">
    <location>
        <begin position="261"/>
        <end position="283"/>
    </location>
</feature>
<sequence length="469" mass="51827">MKDKMTRAQKSHLLMRLMMFTVMISSMSALMFNVVLPEIREEFGLTLAQVSWLSSAYALIYAFGTMTYGKLADRFQLKSLLTFGLILFAIGSLIGLVSKTFLVALLGRCLQSAGAASIPAMALIIPVRYFTVETRGSALSMTAVGVALGGALAPVTSALVMSFANWRWLFLPSLLILLLLPLYRKLLEHETKADAQKPFDWIGGILLGAGISLLLLGVTNQVWSYLLFGCIALLMFIIRIHMVRDAFIPPYLFRNKKYSMALLLSFLISGIGVSLIFLTPILLSELHHLSSKWIGLAMVPAAAAAAILGRKGGKMVDRKGNWFLFSLASLCLMSCFSLLSIFTGVPAFWISFFLILGYVGQSFIQVAMSNTISRSLTKDQVGVGMGFYSMMNFIAQAAAAGFYGFIVEREANTYWNPAGFATEGNIFSSIYFSLFLLHVVILWTYRFQFHANVSKENDSLKTRAESERS</sequence>
<feature type="transmembrane region" description="Helical" evidence="7">
    <location>
        <begin position="12"/>
        <end position="35"/>
    </location>
</feature>
<keyword evidence="3" id="KW-1003">Cell membrane</keyword>
<keyword evidence="4 7" id="KW-0812">Transmembrane</keyword>
<feature type="domain" description="Major facilitator superfamily (MFS) profile" evidence="8">
    <location>
        <begin position="14"/>
        <end position="450"/>
    </location>
</feature>
<feature type="transmembrane region" description="Helical" evidence="7">
    <location>
        <begin position="166"/>
        <end position="187"/>
    </location>
</feature>
<feature type="transmembrane region" description="Helical" evidence="7">
    <location>
        <begin position="381"/>
        <end position="406"/>
    </location>
</feature>
<keyword evidence="6 7" id="KW-0472">Membrane</keyword>
<dbReference type="PROSITE" id="PS50850">
    <property type="entry name" value="MFS"/>
    <property type="match status" value="1"/>
</dbReference>
<keyword evidence="10" id="KW-1185">Reference proteome</keyword>
<dbReference type="PRINTS" id="PR01036">
    <property type="entry name" value="TCRTETB"/>
</dbReference>
<organism evidence="9 10">
    <name type="scientific">Siminovitchia fordii</name>
    <dbReference type="NCBI Taxonomy" id="254759"/>
    <lineage>
        <taxon>Bacteria</taxon>
        <taxon>Bacillati</taxon>
        <taxon>Bacillota</taxon>
        <taxon>Bacilli</taxon>
        <taxon>Bacillales</taxon>
        <taxon>Bacillaceae</taxon>
        <taxon>Siminovitchia</taxon>
    </lineage>
</organism>
<proteinExistence type="predicted"/>
<dbReference type="PANTHER" id="PTHR42718">
    <property type="entry name" value="MAJOR FACILITATOR SUPERFAMILY MULTIDRUG TRANSPORTER MFSC"/>
    <property type="match status" value="1"/>
</dbReference>
<dbReference type="Proteomes" id="UP000680279">
    <property type="component" value="Unassembled WGS sequence"/>
</dbReference>
<reference evidence="9 10" key="1">
    <citation type="submission" date="2021-03" db="EMBL/GenBank/DDBJ databases">
        <title>Antimicrobial resistance genes in bacteria isolated from Japanese honey, and their potential for conferring macrolide and lincosamide resistance in the American foulbrood pathogen Paenibacillus larvae.</title>
        <authorList>
            <person name="Okamoto M."/>
            <person name="Kumagai M."/>
            <person name="Kanamori H."/>
            <person name="Takamatsu D."/>
        </authorList>
    </citation>
    <scope>NUCLEOTIDE SEQUENCE [LARGE SCALE GENOMIC DNA]</scope>
    <source>
        <strain evidence="9 10">J1TS3</strain>
    </source>
</reference>
<feature type="transmembrane region" description="Helical" evidence="7">
    <location>
        <begin position="348"/>
        <end position="369"/>
    </location>
</feature>
<dbReference type="PANTHER" id="PTHR42718:SF46">
    <property type="entry name" value="BLR6921 PROTEIN"/>
    <property type="match status" value="1"/>
</dbReference>
<feature type="transmembrane region" description="Helical" evidence="7">
    <location>
        <begin position="199"/>
        <end position="216"/>
    </location>
</feature>
<dbReference type="InterPro" id="IPR036259">
    <property type="entry name" value="MFS_trans_sf"/>
</dbReference>